<protein>
    <submittedName>
        <fullName evidence="2">Uncharacterized protein</fullName>
    </submittedName>
</protein>
<comment type="caution">
    <text evidence="2">The sequence shown here is derived from an EMBL/GenBank/DDBJ whole genome shotgun (WGS) entry which is preliminary data.</text>
</comment>
<gene>
    <name evidence="2" type="ORF">GFB49_10890</name>
</gene>
<proteinExistence type="predicted"/>
<sequence length="103" mass="11290">MQQMQRPYNPHAPRPQPTQPEARKLTAEDKQKIGDWVASKCTSHDCPVCGQNSWAIGDYLIQNGSYVAGSSKPGRASYPAAMLMCSNCAYLRTFMAAPIGLVE</sequence>
<name>A0A843YCC6_9RHOB</name>
<evidence type="ECO:0000313" key="3">
    <source>
        <dbReference type="Proteomes" id="UP000444174"/>
    </source>
</evidence>
<dbReference type="AlphaFoldDB" id="A0A843YCC6"/>
<dbReference type="RefSeq" id="WP_153215912.1">
    <property type="nucleotide sequence ID" value="NZ_WIBF01000006.1"/>
</dbReference>
<reference evidence="2 3" key="1">
    <citation type="submission" date="2019-10" db="EMBL/GenBank/DDBJ databases">
        <title>Epibacterium sp. nov., isolated from seawater.</title>
        <authorList>
            <person name="Zhang X."/>
            <person name="Li N."/>
        </authorList>
    </citation>
    <scope>NUCLEOTIDE SEQUENCE [LARGE SCALE GENOMIC DNA]</scope>
    <source>
        <strain evidence="2 3">SM1979</strain>
    </source>
</reference>
<dbReference type="Proteomes" id="UP000444174">
    <property type="component" value="Unassembled WGS sequence"/>
</dbReference>
<dbReference type="EMBL" id="WIBF01000006">
    <property type="protein sequence ID" value="MQQ08960.1"/>
    <property type="molecule type" value="Genomic_DNA"/>
</dbReference>
<evidence type="ECO:0000313" key="2">
    <source>
        <dbReference type="EMBL" id="MQQ08960.1"/>
    </source>
</evidence>
<organism evidence="2 3">
    <name type="scientific">Tritonibacter litoralis</name>
    <dbReference type="NCBI Taxonomy" id="2662264"/>
    <lineage>
        <taxon>Bacteria</taxon>
        <taxon>Pseudomonadati</taxon>
        <taxon>Pseudomonadota</taxon>
        <taxon>Alphaproteobacteria</taxon>
        <taxon>Rhodobacterales</taxon>
        <taxon>Paracoccaceae</taxon>
        <taxon>Tritonibacter</taxon>
    </lineage>
</organism>
<evidence type="ECO:0000256" key="1">
    <source>
        <dbReference type="SAM" id="MobiDB-lite"/>
    </source>
</evidence>
<keyword evidence="3" id="KW-1185">Reference proteome</keyword>
<feature type="region of interest" description="Disordered" evidence="1">
    <location>
        <begin position="1"/>
        <end position="29"/>
    </location>
</feature>
<accession>A0A843YCC6</accession>